<proteinExistence type="predicted"/>
<name>A0ABZ3F6D3_9HELI</name>
<protein>
    <submittedName>
        <fullName evidence="1">Uncharacterized protein</fullName>
    </submittedName>
</protein>
<gene>
    <name evidence="1" type="ORF">V3I05_03295</name>
</gene>
<accession>A0ABZ3F6D3</accession>
<organism evidence="1 2">
    <name type="scientific">Helicobacter mastomyrinus</name>
    <dbReference type="NCBI Taxonomy" id="287948"/>
    <lineage>
        <taxon>Bacteria</taxon>
        <taxon>Pseudomonadati</taxon>
        <taxon>Campylobacterota</taxon>
        <taxon>Epsilonproteobacteria</taxon>
        <taxon>Campylobacterales</taxon>
        <taxon>Helicobacteraceae</taxon>
        <taxon>Helicobacter</taxon>
    </lineage>
</organism>
<dbReference type="RefSeq" id="WP_343354001.1">
    <property type="nucleotide sequence ID" value="NZ_CP145316.1"/>
</dbReference>
<evidence type="ECO:0000313" key="1">
    <source>
        <dbReference type="EMBL" id="XAM18719.1"/>
    </source>
</evidence>
<dbReference type="EMBL" id="CP145316">
    <property type="protein sequence ID" value="XAM18719.1"/>
    <property type="molecule type" value="Genomic_DNA"/>
</dbReference>
<sequence length="299" mass="33721">MQKITPLPTPPTTHDTQSFDIRADAFVEALPQFGEELNSFALQINELGTSVEQSLRELELELKENLKQDRQGFKTEVENEKKNAIKEILAQTALQSDQFINIAHHILFTLREIKHKRQRKQEWQNRIGQYTLSFRCCLPQGYVAAGSILKIDEYPLAYLYFKSTSKGLQENCPKGYFRLPKPNIYAKATNNPSLVGAFEREGLPNITGGVYRIAETFHDYGWTSGAFAKEGGHNSGGTPQTVDWSNAAAFNFNASRCSAIYGRTNSVEVNHNLLLEGFYVGQRIPPPPPRSNRVRAINL</sequence>
<keyword evidence="2" id="KW-1185">Reference proteome</keyword>
<evidence type="ECO:0000313" key="2">
    <source>
        <dbReference type="Proteomes" id="UP001434737"/>
    </source>
</evidence>
<reference evidence="1 2" key="1">
    <citation type="submission" date="2024-02" db="EMBL/GenBank/DDBJ databases">
        <title>Genome and pathogenicity analysis of Helicobacter mastomyrinus isolated from mice.</title>
        <authorList>
            <person name="Zhu L."/>
        </authorList>
    </citation>
    <scope>NUCLEOTIDE SEQUENCE [LARGE SCALE GENOMIC DNA]</scope>
    <source>
        <strain evidence="1 2">Hm-17</strain>
    </source>
</reference>
<dbReference type="Proteomes" id="UP001434737">
    <property type="component" value="Chromosome"/>
</dbReference>